<proteinExistence type="predicted"/>
<protein>
    <submittedName>
        <fullName evidence="2">Uncharacterized protein</fullName>
    </submittedName>
</protein>
<name>A0A2P2QU92_RHIMU</name>
<feature type="region of interest" description="Disordered" evidence="1">
    <location>
        <begin position="1"/>
        <end position="31"/>
    </location>
</feature>
<accession>A0A2P2QU92</accession>
<evidence type="ECO:0000313" key="2">
    <source>
        <dbReference type="EMBL" id="MBX70508.1"/>
    </source>
</evidence>
<dbReference type="AlphaFoldDB" id="A0A2P2QU92"/>
<organism evidence="2">
    <name type="scientific">Rhizophora mucronata</name>
    <name type="common">Asiatic mangrove</name>
    <dbReference type="NCBI Taxonomy" id="61149"/>
    <lineage>
        <taxon>Eukaryota</taxon>
        <taxon>Viridiplantae</taxon>
        <taxon>Streptophyta</taxon>
        <taxon>Embryophyta</taxon>
        <taxon>Tracheophyta</taxon>
        <taxon>Spermatophyta</taxon>
        <taxon>Magnoliopsida</taxon>
        <taxon>eudicotyledons</taxon>
        <taxon>Gunneridae</taxon>
        <taxon>Pentapetalae</taxon>
        <taxon>rosids</taxon>
        <taxon>fabids</taxon>
        <taxon>Malpighiales</taxon>
        <taxon>Rhizophoraceae</taxon>
        <taxon>Rhizophora</taxon>
    </lineage>
</organism>
<sequence>MRGRRVPISTSLTLNRNPRRASRSELLPSDWPPRATISGIGSFSPKATAAACRRL</sequence>
<evidence type="ECO:0000256" key="1">
    <source>
        <dbReference type="SAM" id="MobiDB-lite"/>
    </source>
</evidence>
<reference evidence="2" key="1">
    <citation type="submission" date="2018-02" db="EMBL/GenBank/DDBJ databases">
        <title>Rhizophora mucronata_Transcriptome.</title>
        <authorList>
            <person name="Meera S.P."/>
            <person name="Sreeshan A."/>
            <person name="Augustine A."/>
        </authorList>
    </citation>
    <scope>NUCLEOTIDE SEQUENCE</scope>
    <source>
        <tissue evidence="2">Leaf</tissue>
    </source>
</reference>
<dbReference type="EMBL" id="GGEC01090024">
    <property type="protein sequence ID" value="MBX70508.1"/>
    <property type="molecule type" value="Transcribed_RNA"/>
</dbReference>